<protein>
    <submittedName>
        <fullName evidence="1">Uncharacterized protein</fullName>
    </submittedName>
</protein>
<dbReference type="RefSeq" id="WP_190421459.1">
    <property type="nucleotide sequence ID" value="NZ_JAAOCA010000015.1"/>
</dbReference>
<keyword evidence="2" id="KW-1185">Reference proteome</keyword>
<accession>A0ABR7Z2N5</accession>
<reference evidence="1 2" key="1">
    <citation type="journal article" date="2020" name="Insects">
        <title>Bacteria Belonging to Pseudomonas typographi sp. nov. from the Bark Beetle Ips typographus Have Genomic Potential to Aid in the Host Ecology.</title>
        <authorList>
            <person name="Peral-Aranega E."/>
            <person name="Saati-Santamaria Z."/>
            <person name="Kolarik M."/>
            <person name="Rivas R."/>
            <person name="Garcia-Fraile P."/>
        </authorList>
    </citation>
    <scope>NUCLEOTIDE SEQUENCE [LARGE SCALE GENOMIC DNA]</scope>
    <source>
        <strain evidence="1 2">CA3A</strain>
    </source>
</reference>
<organism evidence="1 2">
    <name type="scientific">Pseudomonas typographi</name>
    <dbReference type="NCBI Taxonomy" id="2715964"/>
    <lineage>
        <taxon>Bacteria</taxon>
        <taxon>Pseudomonadati</taxon>
        <taxon>Pseudomonadota</taxon>
        <taxon>Gammaproteobacteria</taxon>
        <taxon>Pseudomonadales</taxon>
        <taxon>Pseudomonadaceae</taxon>
        <taxon>Pseudomonas</taxon>
    </lineage>
</organism>
<dbReference type="EMBL" id="JAAOCA010000015">
    <property type="protein sequence ID" value="MBD1599756.1"/>
    <property type="molecule type" value="Genomic_DNA"/>
</dbReference>
<dbReference type="Proteomes" id="UP000805841">
    <property type="component" value="Unassembled WGS sequence"/>
</dbReference>
<evidence type="ECO:0000313" key="1">
    <source>
        <dbReference type="EMBL" id="MBD1599756.1"/>
    </source>
</evidence>
<proteinExistence type="predicted"/>
<evidence type="ECO:0000313" key="2">
    <source>
        <dbReference type="Proteomes" id="UP000805841"/>
    </source>
</evidence>
<name>A0ABR7Z2N5_9PSED</name>
<comment type="caution">
    <text evidence="1">The sequence shown here is derived from an EMBL/GenBank/DDBJ whole genome shotgun (WGS) entry which is preliminary data.</text>
</comment>
<gene>
    <name evidence="1" type="ORF">HAQ05_13710</name>
</gene>
<sequence length="59" mass="6245">MLRITLILLKKSNGQINIGAKNPGSWRCIFSDGAKGGCVDRGIFLSSDVGIPEGPEARS</sequence>